<dbReference type="PANTHER" id="PTHR30086:SF20">
    <property type="entry name" value="ARGININE EXPORTER PROTEIN ARGO-RELATED"/>
    <property type="match status" value="1"/>
</dbReference>
<evidence type="ECO:0000256" key="6">
    <source>
        <dbReference type="SAM" id="Phobius"/>
    </source>
</evidence>
<feature type="transmembrane region" description="Helical" evidence="6">
    <location>
        <begin position="161"/>
        <end position="186"/>
    </location>
</feature>
<feature type="transmembrane region" description="Helical" evidence="6">
    <location>
        <begin position="22"/>
        <end position="43"/>
    </location>
</feature>
<feature type="transmembrane region" description="Helical" evidence="6">
    <location>
        <begin position="64"/>
        <end position="86"/>
    </location>
</feature>
<keyword evidence="3 6" id="KW-0812">Transmembrane</keyword>
<keyword evidence="8" id="KW-1185">Reference proteome</keyword>
<organism evidence="7 8">
    <name type="scientific">Entomobacter blattae</name>
    <dbReference type="NCBI Taxonomy" id="2762277"/>
    <lineage>
        <taxon>Bacteria</taxon>
        <taxon>Pseudomonadati</taxon>
        <taxon>Pseudomonadota</taxon>
        <taxon>Alphaproteobacteria</taxon>
        <taxon>Acetobacterales</taxon>
        <taxon>Acetobacteraceae</taxon>
        <taxon>Entomobacter</taxon>
    </lineage>
</organism>
<feature type="transmembrane region" description="Helical" evidence="6">
    <location>
        <begin position="92"/>
        <end position="110"/>
    </location>
</feature>
<dbReference type="Proteomes" id="UP000516349">
    <property type="component" value="Chromosome"/>
</dbReference>
<dbReference type="GO" id="GO:0015171">
    <property type="term" value="F:amino acid transmembrane transporter activity"/>
    <property type="evidence" value="ECO:0007669"/>
    <property type="project" value="TreeGrafter"/>
</dbReference>
<evidence type="ECO:0000256" key="5">
    <source>
        <dbReference type="ARBA" id="ARBA00023136"/>
    </source>
</evidence>
<evidence type="ECO:0000256" key="4">
    <source>
        <dbReference type="ARBA" id="ARBA00022989"/>
    </source>
</evidence>
<dbReference type="KEGG" id="ebla:JGUZn3_04040"/>
<evidence type="ECO:0000256" key="2">
    <source>
        <dbReference type="ARBA" id="ARBA00022475"/>
    </source>
</evidence>
<dbReference type="InterPro" id="IPR001123">
    <property type="entry name" value="LeuE-type"/>
</dbReference>
<dbReference type="PANTHER" id="PTHR30086">
    <property type="entry name" value="ARGININE EXPORTER PROTEIN ARGO"/>
    <property type="match status" value="1"/>
</dbReference>
<accession>A0A7H1NPE4</accession>
<dbReference type="EMBL" id="CP060244">
    <property type="protein sequence ID" value="QNT77654.1"/>
    <property type="molecule type" value="Genomic_DNA"/>
</dbReference>
<dbReference type="GO" id="GO:0033228">
    <property type="term" value="P:cysteine export across plasma membrane"/>
    <property type="evidence" value="ECO:0007669"/>
    <property type="project" value="TreeGrafter"/>
</dbReference>
<dbReference type="AlphaFoldDB" id="A0A7H1NPE4"/>
<proteinExistence type="predicted"/>
<keyword evidence="5 6" id="KW-0472">Membrane</keyword>
<gene>
    <name evidence="7" type="primary">eamB</name>
    <name evidence="7" type="ORF">JGUZn3_04040</name>
</gene>
<comment type="subcellular location">
    <subcellularLocation>
        <location evidence="1">Cell membrane</location>
        <topology evidence="1">Multi-pass membrane protein</topology>
    </subcellularLocation>
</comment>
<keyword evidence="4 6" id="KW-1133">Transmembrane helix</keyword>
<dbReference type="Pfam" id="PF01810">
    <property type="entry name" value="LysE"/>
    <property type="match status" value="1"/>
</dbReference>
<sequence length="221" mass="24615">MPDSILNVIPNFLLSLPQRKPAYMHFLSIGFLTFAVISAITPGPNNVMVLASGANFGFQKSLPHIWGVSLGFAFMVAVFGLGGGVIFTRWPIFYTLLRYGGALYLLWLAWKIANAHPHFENAPTSSTPISFIQAVLYQWVNPKAIIMAVAATTLYVPLAHYYLILPIMITAYTIITFFCLCSWAYGGTIIQKLLQNSFHYRVFNIAMGILLVLSLYPLLTE</sequence>
<name>A0A7H1NPE4_9PROT</name>
<evidence type="ECO:0000256" key="1">
    <source>
        <dbReference type="ARBA" id="ARBA00004651"/>
    </source>
</evidence>
<protein>
    <submittedName>
        <fullName evidence="7">Cysteine/O-acetylserine efflux protein</fullName>
    </submittedName>
</protein>
<evidence type="ECO:0000256" key="3">
    <source>
        <dbReference type="ARBA" id="ARBA00022692"/>
    </source>
</evidence>
<feature type="transmembrane region" description="Helical" evidence="6">
    <location>
        <begin position="198"/>
        <end position="219"/>
    </location>
</feature>
<reference evidence="7 8" key="1">
    <citation type="submission" date="2020-08" db="EMBL/GenBank/DDBJ databases">
        <title>Complete genome sequence of Entomobacter blattae G55GP.</title>
        <authorList>
            <person name="Poehlein A."/>
            <person name="Guzman J."/>
            <person name="Daniel R."/>
            <person name="Vilcinskas A."/>
        </authorList>
    </citation>
    <scope>NUCLEOTIDE SEQUENCE [LARGE SCALE GENOMIC DNA]</scope>
    <source>
        <strain evidence="7 8">G55GP</strain>
    </source>
</reference>
<keyword evidence="2" id="KW-1003">Cell membrane</keyword>
<dbReference type="GO" id="GO:0005886">
    <property type="term" value="C:plasma membrane"/>
    <property type="evidence" value="ECO:0007669"/>
    <property type="project" value="UniProtKB-SubCell"/>
</dbReference>
<evidence type="ECO:0000313" key="7">
    <source>
        <dbReference type="EMBL" id="QNT77654.1"/>
    </source>
</evidence>
<evidence type="ECO:0000313" key="8">
    <source>
        <dbReference type="Proteomes" id="UP000516349"/>
    </source>
</evidence>